<feature type="signal peptide" evidence="2">
    <location>
        <begin position="1"/>
        <end position="24"/>
    </location>
</feature>
<feature type="chain" id="PRO_5043922398" description="Pectinesterase inhibitor domain-containing protein" evidence="2">
    <location>
        <begin position="25"/>
        <end position="188"/>
    </location>
</feature>
<dbReference type="PANTHER" id="PTHR31080:SF158">
    <property type="entry name" value="PLANT INVERTASE_PECTIN METHYLESTERASE INHIBITOR SUPERFAMILY PROTEIN"/>
    <property type="match status" value="1"/>
</dbReference>
<keyword evidence="1 2" id="KW-0732">Signal</keyword>
<dbReference type="Proteomes" id="UP001140206">
    <property type="component" value="Chromosome 1"/>
</dbReference>
<evidence type="ECO:0000259" key="3">
    <source>
        <dbReference type="SMART" id="SM00856"/>
    </source>
</evidence>
<dbReference type="InterPro" id="IPR035513">
    <property type="entry name" value="Invertase/methylesterase_inhib"/>
</dbReference>
<sequence length="188" mass="21227">MASNSIISFLLISSLLVSFPSFHARNTSDYHFYLRRACNDTPHRNLCTRSLAPFSRNTPMGSPREWAHLAVMVAMSEYRRISIYLVKKHQGSPAFTDCTECMRDATVQLQSSEYELKNFDRTKFELQMNDIETWVSAALTDANTCIDGLMYYKGDQVGAVKHRVLKAAHLCSNALAFVNKLASSKSTN</sequence>
<dbReference type="Gene3D" id="1.20.140.40">
    <property type="entry name" value="Invertase/pectin methylesterase inhibitor family protein"/>
    <property type="match status" value="1"/>
</dbReference>
<dbReference type="SUPFAM" id="SSF101148">
    <property type="entry name" value="Plant invertase/pectin methylesterase inhibitor"/>
    <property type="match status" value="1"/>
</dbReference>
<dbReference type="InterPro" id="IPR006501">
    <property type="entry name" value="Pectinesterase_inhib_dom"/>
</dbReference>
<reference evidence="4" key="1">
    <citation type="submission" date="2022-08" db="EMBL/GenBank/DDBJ databases">
        <authorList>
            <person name="Marques A."/>
        </authorList>
    </citation>
    <scope>NUCLEOTIDE SEQUENCE</scope>
    <source>
        <strain evidence="4">RhyPub2mFocal</strain>
        <tissue evidence="4">Leaves</tissue>
    </source>
</reference>
<dbReference type="SMART" id="SM00856">
    <property type="entry name" value="PMEI"/>
    <property type="match status" value="1"/>
</dbReference>
<evidence type="ECO:0000256" key="2">
    <source>
        <dbReference type="SAM" id="SignalP"/>
    </source>
</evidence>
<dbReference type="AlphaFoldDB" id="A0AAV8G9H1"/>
<evidence type="ECO:0000256" key="1">
    <source>
        <dbReference type="ARBA" id="ARBA00022729"/>
    </source>
</evidence>
<organism evidence="4 5">
    <name type="scientific">Rhynchospora pubera</name>
    <dbReference type="NCBI Taxonomy" id="906938"/>
    <lineage>
        <taxon>Eukaryota</taxon>
        <taxon>Viridiplantae</taxon>
        <taxon>Streptophyta</taxon>
        <taxon>Embryophyta</taxon>
        <taxon>Tracheophyta</taxon>
        <taxon>Spermatophyta</taxon>
        <taxon>Magnoliopsida</taxon>
        <taxon>Liliopsida</taxon>
        <taxon>Poales</taxon>
        <taxon>Cyperaceae</taxon>
        <taxon>Cyperoideae</taxon>
        <taxon>Rhynchosporeae</taxon>
        <taxon>Rhynchospora</taxon>
    </lineage>
</organism>
<keyword evidence="5" id="KW-1185">Reference proteome</keyword>
<dbReference type="EMBL" id="JAMFTS010000001">
    <property type="protein sequence ID" value="KAJ4802117.1"/>
    <property type="molecule type" value="Genomic_DNA"/>
</dbReference>
<comment type="caution">
    <text evidence="4">The sequence shown here is derived from an EMBL/GenBank/DDBJ whole genome shotgun (WGS) entry which is preliminary data.</text>
</comment>
<accession>A0AAV8G9H1</accession>
<gene>
    <name evidence="4" type="ORF">LUZ62_014683</name>
</gene>
<name>A0AAV8G9H1_9POAL</name>
<dbReference type="NCBIfam" id="TIGR01614">
    <property type="entry name" value="PME_inhib"/>
    <property type="match status" value="1"/>
</dbReference>
<dbReference type="PANTHER" id="PTHR31080">
    <property type="entry name" value="PECTINESTERASE INHIBITOR-LIKE"/>
    <property type="match status" value="1"/>
</dbReference>
<dbReference type="InterPro" id="IPR051955">
    <property type="entry name" value="PME_Inhibitor"/>
</dbReference>
<proteinExistence type="predicted"/>
<dbReference type="Pfam" id="PF04043">
    <property type="entry name" value="PMEI"/>
    <property type="match status" value="1"/>
</dbReference>
<dbReference type="GO" id="GO:0004857">
    <property type="term" value="F:enzyme inhibitor activity"/>
    <property type="evidence" value="ECO:0007669"/>
    <property type="project" value="InterPro"/>
</dbReference>
<feature type="domain" description="Pectinesterase inhibitor" evidence="3">
    <location>
        <begin position="29"/>
        <end position="177"/>
    </location>
</feature>
<evidence type="ECO:0000313" key="5">
    <source>
        <dbReference type="Proteomes" id="UP001140206"/>
    </source>
</evidence>
<evidence type="ECO:0000313" key="4">
    <source>
        <dbReference type="EMBL" id="KAJ4802117.1"/>
    </source>
</evidence>
<protein>
    <recommendedName>
        <fullName evidence="3">Pectinesterase inhibitor domain-containing protein</fullName>
    </recommendedName>
</protein>
<dbReference type="CDD" id="cd15798">
    <property type="entry name" value="PMEI-like_3"/>
    <property type="match status" value="1"/>
</dbReference>